<protein>
    <submittedName>
        <fullName evidence="1">Invasion associated locus B family protein</fullName>
    </submittedName>
</protein>
<name>A0ABW0IUZ3_9HYPH</name>
<comment type="caution">
    <text evidence="1">The sequence shown here is derived from an EMBL/GenBank/DDBJ whole genome shotgun (WGS) entry which is preliminary data.</text>
</comment>
<keyword evidence="2" id="KW-1185">Reference proteome</keyword>
<organism evidence="1 2">
    <name type="scientific">Bosea eneae</name>
    <dbReference type="NCBI Taxonomy" id="151454"/>
    <lineage>
        <taxon>Bacteria</taxon>
        <taxon>Pseudomonadati</taxon>
        <taxon>Pseudomonadota</taxon>
        <taxon>Alphaproteobacteria</taxon>
        <taxon>Hyphomicrobiales</taxon>
        <taxon>Boseaceae</taxon>
        <taxon>Bosea</taxon>
    </lineage>
</organism>
<evidence type="ECO:0000313" key="1">
    <source>
        <dbReference type="EMBL" id="MFC5420953.1"/>
    </source>
</evidence>
<sequence length="127" mass="13640">MRVCEVAQILQSQGQQAPIAQVALGRASAGEPLRVTAVMPVSISFPSVVQITMGEKDAKPLDLGWRRCLPTGCFADTAPSDDVIKQWRKASEPGRIVFKDAAGRDLTLPLSARGLDQAVEALAKERL</sequence>
<dbReference type="InterPro" id="IPR010642">
    <property type="entry name" value="Invasion_prot_B"/>
</dbReference>
<accession>A0ABW0IUZ3</accession>
<dbReference type="EMBL" id="JBHSLW010000023">
    <property type="protein sequence ID" value="MFC5420953.1"/>
    <property type="molecule type" value="Genomic_DNA"/>
</dbReference>
<dbReference type="InterPro" id="IPR038696">
    <property type="entry name" value="IalB_sf"/>
</dbReference>
<gene>
    <name evidence="1" type="ORF">ACFPOB_15455</name>
</gene>
<dbReference type="RefSeq" id="WP_377799310.1">
    <property type="nucleotide sequence ID" value="NZ_JBHSLW010000023.1"/>
</dbReference>
<proteinExistence type="predicted"/>
<reference evidence="2" key="1">
    <citation type="journal article" date="2019" name="Int. J. Syst. Evol. Microbiol.">
        <title>The Global Catalogue of Microorganisms (GCM) 10K type strain sequencing project: providing services to taxonomists for standard genome sequencing and annotation.</title>
        <authorList>
            <consortium name="The Broad Institute Genomics Platform"/>
            <consortium name="The Broad Institute Genome Sequencing Center for Infectious Disease"/>
            <person name="Wu L."/>
            <person name="Ma J."/>
        </authorList>
    </citation>
    <scope>NUCLEOTIDE SEQUENCE [LARGE SCALE GENOMIC DNA]</scope>
    <source>
        <strain evidence="2">NCAIM B.01391</strain>
    </source>
</reference>
<evidence type="ECO:0000313" key="2">
    <source>
        <dbReference type="Proteomes" id="UP001596053"/>
    </source>
</evidence>
<dbReference type="Gene3D" id="2.60.40.1880">
    <property type="entry name" value="Invasion associated locus B (IalB) protein"/>
    <property type="match status" value="1"/>
</dbReference>
<dbReference type="Pfam" id="PF06776">
    <property type="entry name" value="IalB"/>
    <property type="match status" value="1"/>
</dbReference>
<dbReference type="Proteomes" id="UP001596053">
    <property type="component" value="Unassembled WGS sequence"/>
</dbReference>